<evidence type="ECO:0000259" key="1">
    <source>
        <dbReference type="Pfam" id="PF04248"/>
    </source>
</evidence>
<dbReference type="EMBL" id="KN831782">
    <property type="protein sequence ID" value="KIM40709.1"/>
    <property type="molecule type" value="Genomic_DNA"/>
</dbReference>
<dbReference type="InterPro" id="IPR038694">
    <property type="entry name" value="DUF427_sf"/>
</dbReference>
<feature type="domain" description="DUF427" evidence="1">
    <location>
        <begin position="132"/>
        <end position="224"/>
    </location>
</feature>
<dbReference type="STRING" id="686832.A0A0C3C925"/>
<dbReference type="Pfam" id="PF04248">
    <property type="entry name" value="NTP_transf_9"/>
    <property type="match status" value="1"/>
</dbReference>
<reference evidence="3" key="2">
    <citation type="submission" date="2015-01" db="EMBL/GenBank/DDBJ databases">
        <title>Evolutionary Origins and Diversification of the Mycorrhizal Mutualists.</title>
        <authorList>
            <consortium name="DOE Joint Genome Institute"/>
            <consortium name="Mycorrhizal Genomics Consortium"/>
            <person name="Kohler A."/>
            <person name="Kuo A."/>
            <person name="Nagy L.G."/>
            <person name="Floudas D."/>
            <person name="Copeland A."/>
            <person name="Barry K.W."/>
            <person name="Cichocki N."/>
            <person name="Veneault-Fourrey C."/>
            <person name="LaButti K."/>
            <person name="Lindquist E.A."/>
            <person name="Lipzen A."/>
            <person name="Lundell T."/>
            <person name="Morin E."/>
            <person name="Murat C."/>
            <person name="Riley R."/>
            <person name="Ohm R."/>
            <person name="Sun H."/>
            <person name="Tunlid A."/>
            <person name="Henrissat B."/>
            <person name="Grigoriev I.V."/>
            <person name="Hibbett D.S."/>
            <person name="Martin F."/>
        </authorList>
    </citation>
    <scope>NUCLEOTIDE SEQUENCE [LARGE SCALE GENOMIC DNA]</scope>
    <source>
        <strain evidence="3">h7</strain>
    </source>
</reference>
<keyword evidence="3" id="KW-1185">Reference proteome</keyword>
<reference evidence="2 3" key="1">
    <citation type="submission" date="2014-04" db="EMBL/GenBank/DDBJ databases">
        <authorList>
            <consortium name="DOE Joint Genome Institute"/>
            <person name="Kuo A."/>
            <person name="Gay G."/>
            <person name="Dore J."/>
            <person name="Kohler A."/>
            <person name="Nagy L.G."/>
            <person name="Floudas D."/>
            <person name="Copeland A."/>
            <person name="Barry K.W."/>
            <person name="Cichocki N."/>
            <person name="Veneault-Fourrey C."/>
            <person name="LaButti K."/>
            <person name="Lindquist E.A."/>
            <person name="Lipzen A."/>
            <person name="Lundell T."/>
            <person name="Morin E."/>
            <person name="Murat C."/>
            <person name="Sun H."/>
            <person name="Tunlid A."/>
            <person name="Henrissat B."/>
            <person name="Grigoriev I.V."/>
            <person name="Hibbett D.S."/>
            <person name="Martin F."/>
            <person name="Nordberg H.P."/>
            <person name="Cantor M.N."/>
            <person name="Hua S.X."/>
        </authorList>
    </citation>
    <scope>NUCLEOTIDE SEQUENCE [LARGE SCALE GENOMIC DNA]</scope>
    <source>
        <strain evidence="3">h7</strain>
    </source>
</reference>
<dbReference type="HOGENOM" id="CLU_059611_0_0_1"/>
<dbReference type="AlphaFoldDB" id="A0A0C3C925"/>
<dbReference type="Gene3D" id="2.170.150.40">
    <property type="entry name" value="Domain of unknown function (DUF427)"/>
    <property type="match status" value="1"/>
</dbReference>
<dbReference type="InterPro" id="IPR007361">
    <property type="entry name" value="DUF427"/>
</dbReference>
<dbReference type="PANTHER" id="PTHR34310">
    <property type="entry name" value="DUF427 DOMAIN PROTEIN (AFU_ORTHOLOGUE AFUA_3G02220)"/>
    <property type="match status" value="1"/>
</dbReference>
<name>A0A0C3C925_HEBCY</name>
<dbReference type="Proteomes" id="UP000053424">
    <property type="component" value="Unassembled WGS sequence"/>
</dbReference>
<sequence>MSLFFPSLPHIESTSKRIRVYKRGVCLVDTKNAKLVWLHPNYPIYYFLKDDMPTLYLVELESETTENQITYSVFMGENTEGLATLHKTGPLAGLATLKFDTMDAWFEEDEQIFIHPKDPYKRVDILQSSRHIRIEINGTEIANTRAPRLLFETDLPVRTYIPKTDCRMDLWTPSTHTTGCPYKGVANYYNIVLSSGETFENILWWYPNTTVECSAIKGFVAFFDERLDVWIDGEKQERPVLI</sequence>
<gene>
    <name evidence="2" type="ORF">M413DRAFT_446106</name>
</gene>
<dbReference type="OrthoDB" id="18996at2759"/>
<dbReference type="PANTHER" id="PTHR34310:SF9">
    <property type="entry name" value="BLR5716 PROTEIN"/>
    <property type="match status" value="1"/>
</dbReference>
<accession>A0A0C3C925</accession>
<evidence type="ECO:0000313" key="2">
    <source>
        <dbReference type="EMBL" id="KIM40709.1"/>
    </source>
</evidence>
<organism evidence="2 3">
    <name type="scientific">Hebeloma cylindrosporum</name>
    <dbReference type="NCBI Taxonomy" id="76867"/>
    <lineage>
        <taxon>Eukaryota</taxon>
        <taxon>Fungi</taxon>
        <taxon>Dikarya</taxon>
        <taxon>Basidiomycota</taxon>
        <taxon>Agaricomycotina</taxon>
        <taxon>Agaricomycetes</taxon>
        <taxon>Agaricomycetidae</taxon>
        <taxon>Agaricales</taxon>
        <taxon>Agaricineae</taxon>
        <taxon>Hymenogastraceae</taxon>
        <taxon>Hebeloma</taxon>
    </lineage>
</organism>
<protein>
    <recommendedName>
        <fullName evidence="1">DUF427 domain-containing protein</fullName>
    </recommendedName>
</protein>
<evidence type="ECO:0000313" key="3">
    <source>
        <dbReference type="Proteomes" id="UP000053424"/>
    </source>
</evidence>
<proteinExistence type="predicted"/>